<dbReference type="Proteomes" id="UP000824533">
    <property type="component" value="Linkage Group LG15"/>
</dbReference>
<evidence type="ECO:0000313" key="1">
    <source>
        <dbReference type="EMBL" id="KAJ0175583.1"/>
    </source>
</evidence>
<accession>A0ACC1CVB2</accession>
<proteinExistence type="predicted"/>
<sequence length="334" mass="37694">MDTPHASSNYKNQYGPDYGKSWIYFPDGDGVPHIVNLTTPIEQQDNRSYLRNDFNDDDVEFRFYKSGDKENFTILNEFAEAIIEDEKYFMLSNKCVKIITHGWRSTADQPVVELIKNAYLETKNCNVITVDWSSIADSIIYSWVANDVKTVGKKLGLFLDRLYDCYKVTGDKIHLIGHSLGAHVMGAAGNSTKLTIDRITGLDPAKPLFEERELSEKLDYSDARFVDVIHTCGGVLGVWSAIGTADYYPNGGDPPQPGCGSLPRIIACSHRRAYYYYAESIRNPKAFPAYQCENFVDDRCSVNGYMGEDADRRKTGKYYLETNSQSPYSRSTGN</sequence>
<name>A0ACC1CVB2_9NEOP</name>
<dbReference type="EMBL" id="CM034401">
    <property type="protein sequence ID" value="KAJ0175583.1"/>
    <property type="molecule type" value="Genomic_DNA"/>
</dbReference>
<gene>
    <name evidence="1" type="ORF">K1T71_008742</name>
</gene>
<protein>
    <submittedName>
        <fullName evidence="1">Uncharacterized protein</fullName>
    </submittedName>
</protein>
<keyword evidence="2" id="KW-1185">Reference proteome</keyword>
<reference evidence="1 2" key="1">
    <citation type="journal article" date="2021" name="Front. Genet.">
        <title>Chromosome-Level Genome Assembly Reveals Significant Gene Expansion in the Toll and IMD Signaling Pathways of Dendrolimus kikuchii.</title>
        <authorList>
            <person name="Zhou J."/>
            <person name="Wu P."/>
            <person name="Xiong Z."/>
            <person name="Liu N."/>
            <person name="Zhao N."/>
            <person name="Ji M."/>
            <person name="Qiu Y."/>
            <person name="Yang B."/>
        </authorList>
    </citation>
    <scope>NUCLEOTIDE SEQUENCE [LARGE SCALE GENOMIC DNA]</scope>
    <source>
        <strain evidence="1">Ann1</strain>
    </source>
</reference>
<comment type="caution">
    <text evidence="1">The sequence shown here is derived from an EMBL/GenBank/DDBJ whole genome shotgun (WGS) entry which is preliminary data.</text>
</comment>
<organism evidence="1 2">
    <name type="scientific">Dendrolimus kikuchii</name>
    <dbReference type="NCBI Taxonomy" id="765133"/>
    <lineage>
        <taxon>Eukaryota</taxon>
        <taxon>Metazoa</taxon>
        <taxon>Ecdysozoa</taxon>
        <taxon>Arthropoda</taxon>
        <taxon>Hexapoda</taxon>
        <taxon>Insecta</taxon>
        <taxon>Pterygota</taxon>
        <taxon>Neoptera</taxon>
        <taxon>Endopterygota</taxon>
        <taxon>Lepidoptera</taxon>
        <taxon>Glossata</taxon>
        <taxon>Ditrysia</taxon>
        <taxon>Bombycoidea</taxon>
        <taxon>Lasiocampidae</taxon>
        <taxon>Dendrolimus</taxon>
    </lineage>
</organism>
<evidence type="ECO:0000313" key="2">
    <source>
        <dbReference type="Proteomes" id="UP000824533"/>
    </source>
</evidence>